<feature type="compositionally biased region" description="Basic and acidic residues" evidence="1">
    <location>
        <begin position="25"/>
        <end position="41"/>
    </location>
</feature>
<accession>W7LQR1</accession>
<proteinExistence type="predicted"/>
<gene>
    <name evidence="2" type="ORF">FVEG_15299</name>
</gene>
<dbReference type="EMBL" id="CM000579">
    <property type="protein sequence ID" value="EWG41518.1"/>
    <property type="molecule type" value="Genomic_DNA"/>
</dbReference>
<dbReference type="EMBL" id="DS022245">
    <property type="protein sequence ID" value="EWG41518.1"/>
    <property type="molecule type" value="Genomic_DNA"/>
</dbReference>
<keyword evidence="3" id="KW-1185">Reference proteome</keyword>
<dbReference type="RefSeq" id="XP_018747709.1">
    <property type="nucleotide sequence ID" value="XM_018904425.1"/>
</dbReference>
<dbReference type="VEuPathDB" id="FungiDB:FVEG_15299"/>
<evidence type="ECO:0000313" key="2">
    <source>
        <dbReference type="EMBL" id="EWG41518.1"/>
    </source>
</evidence>
<feature type="region of interest" description="Disordered" evidence="1">
    <location>
        <begin position="1"/>
        <end position="83"/>
    </location>
</feature>
<protein>
    <submittedName>
        <fullName evidence="2">Uncharacterized protein</fullName>
    </submittedName>
</protein>
<dbReference type="Proteomes" id="UP000009096">
    <property type="component" value="Chromosome 2"/>
</dbReference>
<name>W7LQR1_GIBM7</name>
<evidence type="ECO:0000313" key="3">
    <source>
        <dbReference type="Proteomes" id="UP000009096"/>
    </source>
</evidence>
<evidence type="ECO:0000256" key="1">
    <source>
        <dbReference type="SAM" id="MobiDB-lite"/>
    </source>
</evidence>
<sequence length="83" mass="9074">MTSPQKNAPPAKRETGLSSNSKAHGSKEQEWLRQSDGDEPWKGFTAVATDRQNWQSHVPSARSRSQSWSTQAEGGSQEESSTG</sequence>
<organism evidence="2 3">
    <name type="scientific">Gibberella moniliformis (strain M3125 / FGSC 7600)</name>
    <name type="common">Maize ear and stalk rot fungus</name>
    <name type="synonym">Fusarium verticillioides</name>
    <dbReference type="NCBI Taxonomy" id="334819"/>
    <lineage>
        <taxon>Eukaryota</taxon>
        <taxon>Fungi</taxon>
        <taxon>Dikarya</taxon>
        <taxon>Ascomycota</taxon>
        <taxon>Pezizomycotina</taxon>
        <taxon>Sordariomycetes</taxon>
        <taxon>Hypocreomycetidae</taxon>
        <taxon>Hypocreales</taxon>
        <taxon>Nectriaceae</taxon>
        <taxon>Fusarium</taxon>
        <taxon>Fusarium fujikuroi species complex</taxon>
    </lineage>
</organism>
<dbReference type="AlphaFoldDB" id="W7LQR1"/>
<dbReference type="OrthoDB" id="5052890at2759"/>
<dbReference type="GeneID" id="30072175"/>
<dbReference type="KEGG" id="fvr:FVEG_15299"/>
<reference evidence="2 3" key="1">
    <citation type="journal article" date="2010" name="Nature">
        <title>Comparative genomics reveals mobile pathogenicity chromosomes in Fusarium.</title>
        <authorList>
            <person name="Ma L.J."/>
            <person name="van der Does H.C."/>
            <person name="Borkovich K.A."/>
            <person name="Coleman J.J."/>
            <person name="Daboussi M.J."/>
            <person name="Di Pietro A."/>
            <person name="Dufresne M."/>
            <person name="Freitag M."/>
            <person name="Grabherr M."/>
            <person name="Henrissat B."/>
            <person name="Houterman P.M."/>
            <person name="Kang S."/>
            <person name="Shim W.B."/>
            <person name="Woloshuk C."/>
            <person name="Xie X."/>
            <person name="Xu J.R."/>
            <person name="Antoniw J."/>
            <person name="Baker S.E."/>
            <person name="Bluhm B.H."/>
            <person name="Breakspear A."/>
            <person name="Brown D.W."/>
            <person name="Butchko R.A."/>
            <person name="Chapman S."/>
            <person name="Coulson R."/>
            <person name="Coutinho P.M."/>
            <person name="Danchin E.G."/>
            <person name="Diener A."/>
            <person name="Gale L.R."/>
            <person name="Gardiner D.M."/>
            <person name="Goff S."/>
            <person name="Hammond-Kosack K.E."/>
            <person name="Hilburn K."/>
            <person name="Hua-Van A."/>
            <person name="Jonkers W."/>
            <person name="Kazan K."/>
            <person name="Kodira C.D."/>
            <person name="Koehrsen M."/>
            <person name="Kumar L."/>
            <person name="Lee Y.H."/>
            <person name="Li L."/>
            <person name="Manners J.M."/>
            <person name="Miranda-Saavedra D."/>
            <person name="Mukherjee M."/>
            <person name="Park G."/>
            <person name="Park J."/>
            <person name="Park S.Y."/>
            <person name="Proctor R.H."/>
            <person name="Regev A."/>
            <person name="Ruiz-Roldan M.C."/>
            <person name="Sain D."/>
            <person name="Sakthikumar S."/>
            <person name="Sykes S."/>
            <person name="Schwartz D.C."/>
            <person name="Turgeon B.G."/>
            <person name="Wapinski I."/>
            <person name="Yoder O."/>
            <person name="Young S."/>
            <person name="Zeng Q."/>
            <person name="Zhou S."/>
            <person name="Galagan J."/>
            <person name="Cuomo C.A."/>
            <person name="Kistler H.C."/>
            <person name="Rep M."/>
        </authorList>
    </citation>
    <scope>NUCLEOTIDE SEQUENCE [LARGE SCALE GENOMIC DNA]</scope>
    <source>
        <strain evidence="3">M3125 / FGSC 7600</strain>
    </source>
</reference>
<feature type="compositionally biased region" description="Polar residues" evidence="1">
    <location>
        <begin position="50"/>
        <end position="83"/>
    </location>
</feature>